<gene>
    <name evidence="6" type="ORF">GSBLH_T00001323001</name>
</gene>
<comment type="similarity">
    <text evidence="1">Belongs to the eukaryotic ribosomal protein eL22 family.</text>
</comment>
<proteinExistence type="inferred from homology"/>
<dbReference type="InterPro" id="IPR038526">
    <property type="entry name" value="Ribosomal_eL22_sf"/>
</dbReference>
<dbReference type="GO" id="GO:0005840">
    <property type="term" value="C:ribosome"/>
    <property type="evidence" value="ECO:0007669"/>
    <property type="project" value="UniProtKB-KW"/>
</dbReference>
<dbReference type="PANTHER" id="PTHR10064:SF0">
    <property type="entry name" value="FI24544P1-RELATED"/>
    <property type="match status" value="1"/>
</dbReference>
<keyword evidence="7" id="KW-1185">Reference proteome</keyword>
<dbReference type="GO" id="GO:0003723">
    <property type="term" value="F:RNA binding"/>
    <property type="evidence" value="ECO:0007669"/>
    <property type="project" value="TreeGrafter"/>
</dbReference>
<dbReference type="Proteomes" id="UP000008312">
    <property type="component" value="Unassembled WGS sequence"/>
</dbReference>
<name>D8LZ80_BLAHO</name>
<protein>
    <recommendedName>
        <fullName evidence="4">Large ribosomal subunit protein eL22</fullName>
    </recommendedName>
    <alternativeName>
        <fullName evidence="5">60S ribosomal protein L22</fullName>
    </alternativeName>
</protein>
<evidence type="ECO:0000256" key="2">
    <source>
        <dbReference type="ARBA" id="ARBA00022980"/>
    </source>
</evidence>
<reference evidence="6" key="1">
    <citation type="submission" date="2010-02" db="EMBL/GenBank/DDBJ databases">
        <title>Sequencing and annotation of the Blastocystis hominis genome.</title>
        <authorList>
            <person name="Wincker P."/>
        </authorList>
    </citation>
    <scope>NUCLEOTIDE SEQUENCE</scope>
    <source>
        <strain evidence="6">Singapore isolate B</strain>
    </source>
</reference>
<keyword evidence="2" id="KW-0689">Ribosomal protein</keyword>
<dbReference type="GO" id="GO:0002181">
    <property type="term" value="P:cytoplasmic translation"/>
    <property type="evidence" value="ECO:0007669"/>
    <property type="project" value="TreeGrafter"/>
</dbReference>
<dbReference type="GeneID" id="24918590"/>
<sequence length="110" mass="12473">MSTPAKKIEFTIDCSAPLNDKVMDLASFEKFLNEHIKVNNKTNNLGDVVAVSSADTKVSVTVAGKMAKRYLKYLTKKYLKKQSLRDYLRVIANGKTGYKLTYFNVEKDEE</sequence>
<evidence type="ECO:0000256" key="5">
    <source>
        <dbReference type="ARBA" id="ARBA00041214"/>
    </source>
</evidence>
<dbReference type="InterPro" id="IPR002671">
    <property type="entry name" value="Ribosomal_eL22"/>
</dbReference>
<dbReference type="InParanoid" id="D8LZ80"/>
<evidence type="ECO:0000256" key="4">
    <source>
        <dbReference type="ARBA" id="ARBA00040613"/>
    </source>
</evidence>
<dbReference type="Gene3D" id="3.30.1360.210">
    <property type="match status" value="1"/>
</dbReference>
<keyword evidence="3" id="KW-0687">Ribonucleoprotein</keyword>
<dbReference type="OMA" id="YQLRFYN"/>
<dbReference type="PANTHER" id="PTHR10064">
    <property type="entry name" value="60S RIBOSOMAL PROTEIN L22"/>
    <property type="match status" value="1"/>
</dbReference>
<accession>D8LZ80</accession>
<evidence type="ECO:0000313" key="7">
    <source>
        <dbReference type="Proteomes" id="UP000008312"/>
    </source>
</evidence>
<dbReference type="RefSeq" id="XP_012895167.1">
    <property type="nucleotide sequence ID" value="XM_013039713.1"/>
</dbReference>
<dbReference type="GO" id="GO:1990904">
    <property type="term" value="C:ribonucleoprotein complex"/>
    <property type="evidence" value="ECO:0007669"/>
    <property type="project" value="UniProtKB-KW"/>
</dbReference>
<evidence type="ECO:0000256" key="1">
    <source>
        <dbReference type="ARBA" id="ARBA00007817"/>
    </source>
</evidence>
<dbReference type="AlphaFoldDB" id="D8LZ80"/>
<dbReference type="FunCoup" id="D8LZ80">
    <property type="interactions" value="418"/>
</dbReference>
<dbReference type="Pfam" id="PF01776">
    <property type="entry name" value="Ribosomal_L22e"/>
    <property type="match status" value="1"/>
</dbReference>
<dbReference type="OrthoDB" id="10259820at2759"/>
<dbReference type="EMBL" id="FN668640">
    <property type="protein sequence ID" value="CBK21119.2"/>
    <property type="molecule type" value="Genomic_DNA"/>
</dbReference>
<organism evidence="6">
    <name type="scientific">Blastocystis hominis</name>
    <dbReference type="NCBI Taxonomy" id="12968"/>
    <lineage>
        <taxon>Eukaryota</taxon>
        <taxon>Sar</taxon>
        <taxon>Stramenopiles</taxon>
        <taxon>Bigyra</taxon>
        <taxon>Opalozoa</taxon>
        <taxon>Opalinata</taxon>
        <taxon>Blastocystidae</taxon>
        <taxon>Blastocystis</taxon>
    </lineage>
</organism>
<evidence type="ECO:0000256" key="3">
    <source>
        <dbReference type="ARBA" id="ARBA00023274"/>
    </source>
</evidence>
<dbReference type="FunFam" id="3.30.1360.210:FF:000002">
    <property type="entry name" value="60S ribosomal protein L22-2"/>
    <property type="match status" value="1"/>
</dbReference>
<dbReference type="GO" id="GO:0003735">
    <property type="term" value="F:structural constituent of ribosome"/>
    <property type="evidence" value="ECO:0007669"/>
    <property type="project" value="InterPro"/>
</dbReference>
<evidence type="ECO:0000313" key="6">
    <source>
        <dbReference type="EMBL" id="CBK21119.2"/>
    </source>
</evidence>